<keyword evidence="3" id="KW-0432">Leucine biosynthesis</keyword>
<dbReference type="NCBIfam" id="TIGR02087">
    <property type="entry name" value="LEUD_arch"/>
    <property type="match status" value="1"/>
</dbReference>
<dbReference type="PANTHER" id="PTHR43345">
    <property type="entry name" value="3-ISOPROPYLMALATE DEHYDRATASE SMALL SUBUNIT 2-RELATED-RELATED"/>
    <property type="match status" value="1"/>
</dbReference>
<dbReference type="GO" id="GO:0009098">
    <property type="term" value="P:L-leucine biosynthetic process"/>
    <property type="evidence" value="ECO:0007669"/>
    <property type="project" value="UniProtKB-UniRule"/>
</dbReference>
<sequence length="164" mass="18151">MKLTGNAHVYGSNIDTDRIIPGKYTKTLDMSQLADHVLEDLDPDFRKNVKEGDVIVADDNFGCGSSREQAPLALKAAGISAVVARSYARIFFRNAINVGLPVIEASDHAIEKENIVQVDLMNGIIFNKTKNETYQGTTMPRVMINILEEGGLVPYLKKHKDYVL</sequence>
<keyword evidence="2 3" id="KW-0456">Lyase</keyword>
<comment type="function">
    <text evidence="3">Catalyzes the isomerization between 2-isopropylmalate and 3-isopropylmalate, via the formation of 2-isopropylmaleate.</text>
</comment>
<dbReference type="EMBL" id="FONT01000002">
    <property type="protein sequence ID" value="SFE54686.1"/>
    <property type="molecule type" value="Genomic_DNA"/>
</dbReference>
<dbReference type="InterPro" id="IPR000573">
    <property type="entry name" value="AconitaseA/IPMdHydase_ssu_swvl"/>
</dbReference>
<dbReference type="SUPFAM" id="SSF52016">
    <property type="entry name" value="LeuD/IlvD-like"/>
    <property type="match status" value="1"/>
</dbReference>
<evidence type="ECO:0000256" key="3">
    <source>
        <dbReference type="HAMAP-Rule" id="MF_01032"/>
    </source>
</evidence>
<dbReference type="AlphaFoldDB" id="A0A1I2BEZ8"/>
<keyword evidence="3" id="KW-0028">Amino-acid biosynthesis</keyword>
<dbReference type="InterPro" id="IPR015928">
    <property type="entry name" value="Aconitase/3IPM_dehydase_swvl"/>
</dbReference>
<dbReference type="CDD" id="cd01577">
    <property type="entry name" value="IPMI_Swivel"/>
    <property type="match status" value="1"/>
</dbReference>
<dbReference type="OrthoDB" id="9777465at2"/>
<evidence type="ECO:0000313" key="5">
    <source>
        <dbReference type="EMBL" id="SFE54686.1"/>
    </source>
</evidence>
<dbReference type="UniPathway" id="UPA00048">
    <property type="reaction ID" value="UER00071"/>
</dbReference>
<keyword evidence="3" id="KW-0100">Branched-chain amino acid biosynthesis</keyword>
<dbReference type="GO" id="GO:0003861">
    <property type="term" value="F:3-isopropylmalate dehydratase activity"/>
    <property type="evidence" value="ECO:0007669"/>
    <property type="project" value="UniProtKB-UniRule"/>
</dbReference>
<dbReference type="EC" id="4.2.1.33" evidence="3"/>
<evidence type="ECO:0000313" key="6">
    <source>
        <dbReference type="Proteomes" id="UP000199516"/>
    </source>
</evidence>
<organism evidence="5 6">
    <name type="scientific">Alteribacillus iranensis</name>
    <dbReference type="NCBI Taxonomy" id="930128"/>
    <lineage>
        <taxon>Bacteria</taxon>
        <taxon>Bacillati</taxon>
        <taxon>Bacillota</taxon>
        <taxon>Bacilli</taxon>
        <taxon>Bacillales</taxon>
        <taxon>Bacillaceae</taxon>
        <taxon>Alteribacillus</taxon>
    </lineage>
</organism>
<dbReference type="InterPro" id="IPR033940">
    <property type="entry name" value="IPMI_Swivel"/>
</dbReference>
<dbReference type="HAMAP" id="MF_01032">
    <property type="entry name" value="LeuD_type2"/>
    <property type="match status" value="1"/>
</dbReference>
<dbReference type="PANTHER" id="PTHR43345:SF2">
    <property type="entry name" value="3-ISOPROPYLMALATE DEHYDRATASE SMALL SUBUNIT 1"/>
    <property type="match status" value="1"/>
</dbReference>
<evidence type="ECO:0000259" key="4">
    <source>
        <dbReference type="Pfam" id="PF00694"/>
    </source>
</evidence>
<proteinExistence type="inferred from homology"/>
<comment type="similarity">
    <text evidence="1 3">Belongs to the LeuD family. LeuD type 2 subfamily.</text>
</comment>
<feature type="domain" description="Aconitase A/isopropylmalate dehydratase small subunit swivel" evidence="4">
    <location>
        <begin position="54"/>
        <end position="103"/>
    </location>
</feature>
<protein>
    <recommendedName>
        <fullName evidence="3">3-isopropylmalate dehydratase small subunit</fullName>
        <ecNumber evidence="3">4.2.1.33</ecNumber>
    </recommendedName>
    <alternativeName>
        <fullName evidence="3">Alpha-IPM isomerase</fullName>
        <shortName evidence="3">IPMI</shortName>
    </alternativeName>
    <alternativeName>
        <fullName evidence="3">Isopropylmalate isomerase</fullName>
    </alternativeName>
</protein>
<dbReference type="InterPro" id="IPR050075">
    <property type="entry name" value="LeuD"/>
</dbReference>
<keyword evidence="6" id="KW-1185">Reference proteome</keyword>
<name>A0A1I2BEZ8_9BACI</name>
<dbReference type="Pfam" id="PF00694">
    <property type="entry name" value="Aconitase_C"/>
    <property type="match status" value="1"/>
</dbReference>
<dbReference type="InterPro" id="IPR011827">
    <property type="entry name" value="LeuD_type2/HacB/DmdB"/>
</dbReference>
<comment type="catalytic activity">
    <reaction evidence="3">
        <text>(2R,3S)-3-isopropylmalate = (2S)-2-isopropylmalate</text>
        <dbReference type="Rhea" id="RHEA:32287"/>
        <dbReference type="ChEBI" id="CHEBI:1178"/>
        <dbReference type="ChEBI" id="CHEBI:35121"/>
        <dbReference type="EC" id="4.2.1.33"/>
    </reaction>
</comment>
<reference evidence="5 6" key="1">
    <citation type="submission" date="2016-10" db="EMBL/GenBank/DDBJ databases">
        <authorList>
            <person name="de Groot N.N."/>
        </authorList>
    </citation>
    <scope>NUCLEOTIDE SEQUENCE [LARGE SCALE GENOMIC DNA]</scope>
    <source>
        <strain evidence="5 6">DSM 23995</strain>
    </source>
</reference>
<comment type="pathway">
    <text evidence="3">Amino-acid biosynthesis; L-leucine biosynthesis; L-leucine from 3-methyl-2-oxobutanoate: step 2/4.</text>
</comment>
<dbReference type="STRING" id="930128.SAMN05192532_102266"/>
<dbReference type="Proteomes" id="UP000199516">
    <property type="component" value="Unassembled WGS sequence"/>
</dbReference>
<accession>A0A1I2BEZ8</accession>
<comment type="subunit">
    <text evidence="3">Heterodimer of LeuC and LeuD.</text>
</comment>
<evidence type="ECO:0000256" key="2">
    <source>
        <dbReference type="ARBA" id="ARBA00023239"/>
    </source>
</evidence>
<dbReference type="Gene3D" id="3.20.19.10">
    <property type="entry name" value="Aconitase, domain 4"/>
    <property type="match status" value="1"/>
</dbReference>
<dbReference type="RefSeq" id="WP_091658592.1">
    <property type="nucleotide sequence ID" value="NZ_FONT01000002.1"/>
</dbReference>
<evidence type="ECO:0000256" key="1">
    <source>
        <dbReference type="ARBA" id="ARBA00009869"/>
    </source>
</evidence>
<gene>
    <name evidence="3" type="primary">leuD</name>
    <name evidence="5" type="ORF">SAMN05192532_102266</name>
</gene>